<dbReference type="EMBL" id="CAKOAT010387377">
    <property type="protein sequence ID" value="CAH8364629.1"/>
    <property type="molecule type" value="Genomic_DNA"/>
</dbReference>
<evidence type="ECO:0000313" key="2">
    <source>
        <dbReference type="EMBL" id="CAH8364629.1"/>
    </source>
</evidence>
<proteinExistence type="predicted"/>
<feature type="region of interest" description="Disordered" evidence="1">
    <location>
        <begin position="64"/>
        <end position="101"/>
    </location>
</feature>
<dbReference type="Proteomes" id="UP001642260">
    <property type="component" value="Unassembled WGS sequence"/>
</dbReference>
<feature type="compositionally biased region" description="Low complexity" evidence="1">
    <location>
        <begin position="86"/>
        <end position="95"/>
    </location>
</feature>
<protein>
    <submittedName>
        <fullName evidence="2">Uncharacterized protein</fullName>
    </submittedName>
</protein>
<keyword evidence="3" id="KW-1185">Reference proteome</keyword>
<evidence type="ECO:0000313" key="3">
    <source>
        <dbReference type="Proteomes" id="UP001642260"/>
    </source>
</evidence>
<comment type="caution">
    <text evidence="2">The sequence shown here is derived from an EMBL/GenBank/DDBJ whole genome shotgun (WGS) entry which is preliminary data.</text>
</comment>
<name>A0ABC8KZ67_ERUVS</name>
<accession>A0ABC8KZ67</accession>
<gene>
    <name evidence="2" type="ORF">ERUC_LOCUS30207</name>
</gene>
<feature type="compositionally biased region" description="Polar residues" evidence="1">
    <location>
        <begin position="64"/>
        <end position="76"/>
    </location>
</feature>
<feature type="compositionally biased region" description="Low complexity" evidence="1">
    <location>
        <begin position="27"/>
        <end position="37"/>
    </location>
</feature>
<evidence type="ECO:0000256" key="1">
    <source>
        <dbReference type="SAM" id="MobiDB-lite"/>
    </source>
</evidence>
<organism evidence="2 3">
    <name type="scientific">Eruca vesicaria subsp. sativa</name>
    <name type="common">Garden rocket</name>
    <name type="synonym">Eruca sativa</name>
    <dbReference type="NCBI Taxonomy" id="29727"/>
    <lineage>
        <taxon>Eukaryota</taxon>
        <taxon>Viridiplantae</taxon>
        <taxon>Streptophyta</taxon>
        <taxon>Embryophyta</taxon>
        <taxon>Tracheophyta</taxon>
        <taxon>Spermatophyta</taxon>
        <taxon>Magnoliopsida</taxon>
        <taxon>eudicotyledons</taxon>
        <taxon>Gunneridae</taxon>
        <taxon>Pentapetalae</taxon>
        <taxon>rosids</taxon>
        <taxon>malvids</taxon>
        <taxon>Brassicales</taxon>
        <taxon>Brassicaceae</taxon>
        <taxon>Brassiceae</taxon>
        <taxon>Eruca</taxon>
    </lineage>
</organism>
<sequence length="190" mass="21533">MFWVRDLEFELGEERKTRIKQETRVLATASSSSSTSTQLPTITEKKPPLAPTRSMRMQLRSITNFMPQQPSQLPTKRFSDTTSKENNNSNNSFRRSSVDINTLMKPRRSSIPFRPAPPPLAIASCNNNKTLQARRRVCIAFATLKPEPSLSYMNMTTLSCPAFRGGGGDPRRGRYSKFFSPDHNFTTPKQ</sequence>
<reference evidence="2 3" key="1">
    <citation type="submission" date="2022-03" db="EMBL/GenBank/DDBJ databases">
        <authorList>
            <person name="Macdonald S."/>
            <person name="Ahmed S."/>
            <person name="Newling K."/>
        </authorList>
    </citation>
    <scope>NUCLEOTIDE SEQUENCE [LARGE SCALE GENOMIC DNA]</scope>
</reference>
<dbReference type="AlphaFoldDB" id="A0ABC8KZ67"/>
<feature type="region of interest" description="Disordered" evidence="1">
    <location>
        <begin position="27"/>
        <end position="51"/>
    </location>
</feature>